<dbReference type="EMBL" id="JBHSPA010000101">
    <property type="protein sequence ID" value="MFC5833933.1"/>
    <property type="molecule type" value="Genomic_DNA"/>
</dbReference>
<evidence type="ECO:0000256" key="1">
    <source>
        <dbReference type="ARBA" id="ARBA00022857"/>
    </source>
</evidence>
<organism evidence="2 3">
    <name type="scientific">Nonomuraea insulae</name>
    <dbReference type="NCBI Taxonomy" id="1616787"/>
    <lineage>
        <taxon>Bacteria</taxon>
        <taxon>Bacillati</taxon>
        <taxon>Actinomycetota</taxon>
        <taxon>Actinomycetes</taxon>
        <taxon>Streptosporangiales</taxon>
        <taxon>Streptosporangiaceae</taxon>
        <taxon>Nonomuraea</taxon>
    </lineage>
</organism>
<gene>
    <name evidence="2" type="ORF">ACFPZ3_59675</name>
</gene>
<dbReference type="PANTHER" id="PTHR44154:SF1">
    <property type="entry name" value="QUINONE OXIDOREDUCTASE"/>
    <property type="match status" value="1"/>
</dbReference>
<keyword evidence="3" id="KW-1185">Reference proteome</keyword>
<sequence length="171" mass="17612">MKAVGAQRFGGPQVLEVLDLPVPETGPGQIRIRVRAAAVNPTDTLLRSGAAIVVVVSVGRHGAYAEQIVLPADSLARSPANASDVEATTLPMNGLTARLALDALGLRSGDTVAVIGAARAVGGYPQPHRADLLRCTAVVRACTPADNSCALQNKLPARWPVTVFTQPAPPG</sequence>
<dbReference type="InterPro" id="IPR051603">
    <property type="entry name" value="Zinc-ADH_QOR/CCCR"/>
</dbReference>
<dbReference type="Gene3D" id="3.40.50.720">
    <property type="entry name" value="NAD(P)-binding Rossmann-like Domain"/>
    <property type="match status" value="1"/>
</dbReference>
<dbReference type="InterPro" id="IPR011032">
    <property type="entry name" value="GroES-like_sf"/>
</dbReference>
<evidence type="ECO:0000313" key="2">
    <source>
        <dbReference type="EMBL" id="MFC5833933.1"/>
    </source>
</evidence>
<dbReference type="Proteomes" id="UP001596058">
    <property type="component" value="Unassembled WGS sequence"/>
</dbReference>
<name>A0ABW1D9T1_9ACTN</name>
<protein>
    <submittedName>
        <fullName evidence="2">Uncharacterized protein</fullName>
    </submittedName>
</protein>
<proteinExistence type="predicted"/>
<reference evidence="3" key="1">
    <citation type="journal article" date="2019" name="Int. J. Syst. Evol. Microbiol.">
        <title>The Global Catalogue of Microorganisms (GCM) 10K type strain sequencing project: providing services to taxonomists for standard genome sequencing and annotation.</title>
        <authorList>
            <consortium name="The Broad Institute Genomics Platform"/>
            <consortium name="The Broad Institute Genome Sequencing Center for Infectious Disease"/>
            <person name="Wu L."/>
            <person name="Ma J."/>
        </authorList>
    </citation>
    <scope>NUCLEOTIDE SEQUENCE [LARGE SCALE GENOMIC DNA]</scope>
    <source>
        <strain evidence="3">CCUG 53903</strain>
    </source>
</reference>
<keyword evidence="1" id="KW-0521">NADP</keyword>
<dbReference type="SUPFAM" id="SSF50129">
    <property type="entry name" value="GroES-like"/>
    <property type="match status" value="1"/>
</dbReference>
<evidence type="ECO:0000313" key="3">
    <source>
        <dbReference type="Proteomes" id="UP001596058"/>
    </source>
</evidence>
<accession>A0ABW1D9T1</accession>
<comment type="caution">
    <text evidence="2">The sequence shown here is derived from an EMBL/GenBank/DDBJ whole genome shotgun (WGS) entry which is preliminary data.</text>
</comment>
<dbReference type="RefSeq" id="WP_379523353.1">
    <property type="nucleotide sequence ID" value="NZ_JBHSPA010000101.1"/>
</dbReference>
<dbReference type="Gene3D" id="3.90.180.10">
    <property type="entry name" value="Medium-chain alcohol dehydrogenases, catalytic domain"/>
    <property type="match status" value="2"/>
</dbReference>
<dbReference type="PANTHER" id="PTHR44154">
    <property type="entry name" value="QUINONE OXIDOREDUCTASE"/>
    <property type="match status" value="1"/>
</dbReference>